<dbReference type="SUPFAM" id="SSF81901">
    <property type="entry name" value="HCP-like"/>
    <property type="match status" value="1"/>
</dbReference>
<accession>A0ABU5RGB7</accession>
<sequence>MTPSLTDRGARLRDDDRHEEALPLLRDAVAAGEPGASRQLALTLMETGDYEAAEKVLVTAVDGGETRLAGLLGAVADDLGHAVTAESAYRTALAAGNGEAANDFGVFLRGQERFDEAIAVLTEAVRAGDTLAAGNLVHLYLEDLADVGTAERLAREHLDERRPSTYVALAAVLAARGDLAGAEEAHRRSVELGAPKAHQNFALFLWEERDDPVAAEREFRLAKEDDEPGWGYELGNFLVERGRPDEAGDVLAHASAWGDLEARALLEDLEA</sequence>
<dbReference type="Proteomes" id="UP001304298">
    <property type="component" value="Unassembled WGS sequence"/>
</dbReference>
<keyword evidence="2" id="KW-1185">Reference proteome</keyword>
<evidence type="ECO:0000313" key="2">
    <source>
        <dbReference type="Proteomes" id="UP001304298"/>
    </source>
</evidence>
<evidence type="ECO:0000313" key="1">
    <source>
        <dbReference type="EMBL" id="MEA5365312.1"/>
    </source>
</evidence>
<reference evidence="1 2" key="1">
    <citation type="submission" date="2023-12" db="EMBL/GenBank/DDBJ databases">
        <title>Amycolatopsis sp. V23-08.</title>
        <authorList>
            <person name="Somphong A."/>
        </authorList>
    </citation>
    <scope>NUCLEOTIDE SEQUENCE [LARGE SCALE GENOMIC DNA]</scope>
    <source>
        <strain evidence="1 2">V23-08</strain>
    </source>
</reference>
<evidence type="ECO:0008006" key="3">
    <source>
        <dbReference type="Google" id="ProtNLM"/>
    </source>
</evidence>
<protein>
    <recommendedName>
        <fullName evidence="3">Tetratricopeptide repeat protein</fullName>
    </recommendedName>
</protein>
<dbReference type="RefSeq" id="WP_323333740.1">
    <property type="nucleotide sequence ID" value="NZ_JAYFSI010000012.1"/>
</dbReference>
<gene>
    <name evidence="1" type="ORF">VA596_37690</name>
</gene>
<dbReference type="SUPFAM" id="SSF48452">
    <property type="entry name" value="TPR-like"/>
    <property type="match status" value="1"/>
</dbReference>
<dbReference type="InterPro" id="IPR011990">
    <property type="entry name" value="TPR-like_helical_dom_sf"/>
</dbReference>
<organism evidence="1 2">
    <name type="scientific">Amycolatopsis heterodermiae</name>
    <dbReference type="NCBI Taxonomy" id="3110235"/>
    <lineage>
        <taxon>Bacteria</taxon>
        <taxon>Bacillati</taxon>
        <taxon>Actinomycetota</taxon>
        <taxon>Actinomycetes</taxon>
        <taxon>Pseudonocardiales</taxon>
        <taxon>Pseudonocardiaceae</taxon>
        <taxon>Amycolatopsis</taxon>
    </lineage>
</organism>
<name>A0ABU5RGB7_9PSEU</name>
<comment type="caution">
    <text evidence="1">The sequence shown here is derived from an EMBL/GenBank/DDBJ whole genome shotgun (WGS) entry which is preliminary data.</text>
</comment>
<proteinExistence type="predicted"/>
<dbReference type="Gene3D" id="1.25.40.10">
    <property type="entry name" value="Tetratricopeptide repeat domain"/>
    <property type="match status" value="3"/>
</dbReference>
<dbReference type="EMBL" id="JAYFSI010000012">
    <property type="protein sequence ID" value="MEA5365312.1"/>
    <property type="molecule type" value="Genomic_DNA"/>
</dbReference>